<dbReference type="InterPro" id="IPR003675">
    <property type="entry name" value="Rce1/LyrA-like_dom"/>
</dbReference>
<keyword evidence="1" id="KW-0472">Membrane</keyword>
<organism evidence="3 4">
    <name type="scientific">Pontibacter rugosus</name>
    <dbReference type="NCBI Taxonomy" id="1745966"/>
    <lineage>
        <taxon>Bacteria</taxon>
        <taxon>Pseudomonadati</taxon>
        <taxon>Bacteroidota</taxon>
        <taxon>Cytophagia</taxon>
        <taxon>Cytophagales</taxon>
        <taxon>Hymenobacteraceae</taxon>
        <taxon>Pontibacter</taxon>
    </lineage>
</organism>
<reference evidence="4" key="1">
    <citation type="journal article" date="2019" name="Int. J. Syst. Evol. Microbiol.">
        <title>The Global Catalogue of Microorganisms (GCM) 10K type strain sequencing project: providing services to taxonomists for standard genome sequencing and annotation.</title>
        <authorList>
            <consortium name="The Broad Institute Genomics Platform"/>
            <consortium name="The Broad Institute Genome Sequencing Center for Infectious Disease"/>
            <person name="Wu L."/>
            <person name="Ma J."/>
        </authorList>
    </citation>
    <scope>NUCLEOTIDE SEQUENCE [LARGE SCALE GENOMIC DNA]</scope>
    <source>
        <strain evidence="4">JCM 31319</strain>
    </source>
</reference>
<protein>
    <submittedName>
        <fullName evidence="3">Type II CAAX prenyl endopeptidase Rce1 family protein</fullName>
    </submittedName>
</protein>
<dbReference type="RefSeq" id="WP_377524151.1">
    <property type="nucleotide sequence ID" value="NZ_JBHTLD010000037.1"/>
</dbReference>
<evidence type="ECO:0000313" key="4">
    <source>
        <dbReference type="Proteomes" id="UP001597094"/>
    </source>
</evidence>
<evidence type="ECO:0000313" key="3">
    <source>
        <dbReference type="EMBL" id="MFD1185811.1"/>
    </source>
</evidence>
<gene>
    <name evidence="3" type="ORF">ACFQ2O_06295</name>
</gene>
<dbReference type="Pfam" id="PF02517">
    <property type="entry name" value="Rce1-like"/>
    <property type="match status" value="1"/>
</dbReference>
<comment type="caution">
    <text evidence="3">The sequence shown here is derived from an EMBL/GenBank/DDBJ whole genome shotgun (WGS) entry which is preliminary data.</text>
</comment>
<proteinExistence type="predicted"/>
<feature type="transmembrane region" description="Helical" evidence="1">
    <location>
        <begin position="24"/>
        <end position="41"/>
    </location>
</feature>
<name>A0ABW3SLR1_9BACT</name>
<dbReference type="EMBL" id="JBHTLD010000037">
    <property type="protein sequence ID" value="MFD1185811.1"/>
    <property type="molecule type" value="Genomic_DNA"/>
</dbReference>
<keyword evidence="1" id="KW-0812">Transmembrane</keyword>
<evidence type="ECO:0000259" key="2">
    <source>
        <dbReference type="Pfam" id="PF02517"/>
    </source>
</evidence>
<evidence type="ECO:0000256" key="1">
    <source>
        <dbReference type="SAM" id="Phobius"/>
    </source>
</evidence>
<feature type="domain" description="CAAX prenyl protease 2/Lysostaphin resistance protein A-like" evidence="2">
    <location>
        <begin position="4"/>
        <end position="62"/>
    </location>
</feature>
<dbReference type="Proteomes" id="UP001597094">
    <property type="component" value="Unassembled WGS sequence"/>
</dbReference>
<keyword evidence="1" id="KW-1133">Transmembrane helix</keyword>
<accession>A0ABW3SLR1</accession>
<sequence>MEFISLAISTLTFALVHSSSNTYIMFMLVPGVLLAVLYLVFKRKNQSSFWIVYVAHACINMFTLLHNRLN</sequence>
<keyword evidence="4" id="KW-1185">Reference proteome</keyword>
<feature type="transmembrane region" description="Helical" evidence="1">
    <location>
        <begin position="48"/>
        <end position="65"/>
    </location>
</feature>